<gene>
    <name evidence="3" type="ORF">ADS77_14430</name>
</gene>
<accession>A0A0N1EIR0</accession>
<dbReference type="PANTHER" id="PTHR12558">
    <property type="entry name" value="CELL DIVISION CYCLE 16,23,27"/>
    <property type="match status" value="1"/>
</dbReference>
<protein>
    <submittedName>
        <fullName evidence="3">Uncharacterized protein</fullName>
    </submittedName>
</protein>
<dbReference type="RefSeq" id="WP_054205755.1">
    <property type="nucleotide sequence ID" value="NZ_LHPH01000017.1"/>
</dbReference>
<organism evidence="3 4">
    <name type="scientific">Pseudoalteromonas porphyrae</name>
    <dbReference type="NCBI Taxonomy" id="187330"/>
    <lineage>
        <taxon>Bacteria</taxon>
        <taxon>Pseudomonadati</taxon>
        <taxon>Pseudomonadota</taxon>
        <taxon>Gammaproteobacteria</taxon>
        <taxon>Alteromonadales</taxon>
        <taxon>Pseudoalteromonadaceae</taxon>
        <taxon>Pseudoalteromonas</taxon>
    </lineage>
</organism>
<evidence type="ECO:0000313" key="3">
    <source>
        <dbReference type="EMBL" id="KPH61554.1"/>
    </source>
</evidence>
<dbReference type="InterPro" id="IPR019734">
    <property type="entry name" value="TPR_rpt"/>
</dbReference>
<keyword evidence="2" id="KW-0732">Signal</keyword>
<name>A0A0N1EIR0_9GAMM</name>
<dbReference type="OrthoDB" id="5592888at2"/>
<feature type="signal peptide" evidence="2">
    <location>
        <begin position="1"/>
        <end position="27"/>
    </location>
</feature>
<feature type="chain" id="PRO_5005870376" evidence="2">
    <location>
        <begin position="28"/>
        <end position="419"/>
    </location>
</feature>
<dbReference type="STRING" id="187330.AMS58_14490"/>
<sequence>MRNLSKVTALAVLMSFSGAVFTAPALAAPDYAKIEERKKVKTRVMGERVGKKVIKAFELYNEEKLDEAIAMLKELEPSDDFDKATVNRYLGSMYAQKEQYKVAIKYLELAVAPDILNFADHEQSLKTLGDMLAGTEQYEKAKKAYVAWMDFTGQEDATVYTRIAQANHQLGKFKDVFEPADKAIKLQKEPNKGPYQLKLGSYFELKDYKNMVKVGEEIVRVWPDDKKAWVGLGKYYLQTEDYKTGLSTMEVAFNNGYFETEVDYKVLSNFYSLNAIPFKAAKVLEDAINEKKVKRTKQNISAVASNYHRSQEIEKAAKYYEEAAKFDDDAEFYRKAGSLLLQSQNYSAAVVRLNKALELGSDKKGTIYTDLAEAYYYQEKYKQAYAAIVKAMDDPRTRKFAKGWSTYIKDKAARNGVKI</sequence>
<evidence type="ECO:0000256" key="1">
    <source>
        <dbReference type="PROSITE-ProRule" id="PRU00339"/>
    </source>
</evidence>
<keyword evidence="4" id="KW-1185">Reference proteome</keyword>
<dbReference type="SMART" id="SM00028">
    <property type="entry name" value="TPR"/>
    <property type="match status" value="3"/>
</dbReference>
<dbReference type="InterPro" id="IPR011990">
    <property type="entry name" value="TPR-like_helical_dom_sf"/>
</dbReference>
<dbReference type="EMBL" id="LHPH01000017">
    <property type="protein sequence ID" value="KPH61554.1"/>
    <property type="molecule type" value="Genomic_DNA"/>
</dbReference>
<evidence type="ECO:0000313" key="4">
    <source>
        <dbReference type="Proteomes" id="UP000037848"/>
    </source>
</evidence>
<reference evidence="3 4" key="1">
    <citation type="submission" date="2015-08" db="EMBL/GenBank/DDBJ databases">
        <title>Draft Genome Sequence of Pseudoalteromonas porphyrae UCD-SED14.</title>
        <authorList>
            <person name="Coil D.A."/>
            <person name="Jospin G."/>
            <person name="Lee R.D."/>
            <person name="Eisen J.A."/>
        </authorList>
    </citation>
    <scope>NUCLEOTIDE SEQUENCE [LARGE SCALE GENOMIC DNA]</scope>
    <source>
        <strain evidence="3 4">UCD-SED14</strain>
    </source>
</reference>
<evidence type="ECO:0000256" key="2">
    <source>
        <dbReference type="SAM" id="SignalP"/>
    </source>
</evidence>
<dbReference type="AlphaFoldDB" id="A0A0N1EIR0"/>
<dbReference type="PROSITE" id="PS50005">
    <property type="entry name" value="TPR"/>
    <property type="match status" value="1"/>
</dbReference>
<dbReference type="SUPFAM" id="SSF48452">
    <property type="entry name" value="TPR-like"/>
    <property type="match status" value="2"/>
</dbReference>
<keyword evidence="1" id="KW-0802">TPR repeat</keyword>
<proteinExistence type="predicted"/>
<comment type="caution">
    <text evidence="3">The sequence shown here is derived from an EMBL/GenBank/DDBJ whole genome shotgun (WGS) entry which is preliminary data.</text>
</comment>
<dbReference type="PATRIC" id="fig|187330.3.peg.1313"/>
<dbReference type="PANTHER" id="PTHR12558:SF13">
    <property type="entry name" value="CELL DIVISION CYCLE PROTEIN 27 HOMOLOG"/>
    <property type="match status" value="1"/>
</dbReference>
<dbReference type="Proteomes" id="UP000037848">
    <property type="component" value="Unassembled WGS sequence"/>
</dbReference>
<dbReference type="Gene3D" id="1.25.40.10">
    <property type="entry name" value="Tetratricopeptide repeat domain"/>
    <property type="match status" value="3"/>
</dbReference>
<feature type="repeat" description="TPR" evidence="1">
    <location>
        <begin position="330"/>
        <end position="363"/>
    </location>
</feature>